<comment type="cofactor">
    <cofactor evidence="1">
        <name>Mn(2+)</name>
        <dbReference type="ChEBI" id="CHEBI:29035"/>
    </cofactor>
</comment>
<comment type="subcellular location">
    <subcellularLocation>
        <location evidence="2">Membrane</location>
        <topology evidence="2">Single-pass type II membrane protein</topology>
    </subcellularLocation>
</comment>
<proteinExistence type="inferred from homology"/>
<feature type="non-terminal residue" evidence="25">
    <location>
        <position position="1"/>
    </location>
</feature>
<dbReference type="GO" id="GO:0016263">
    <property type="term" value="F:glycoprotein-N-acetylgalactosamine 3-beta-galactosyltransferase activity"/>
    <property type="evidence" value="ECO:0007669"/>
    <property type="project" value="UniProtKB-EC"/>
</dbReference>
<evidence type="ECO:0000256" key="15">
    <source>
        <dbReference type="ARBA" id="ARBA00023157"/>
    </source>
</evidence>
<dbReference type="PANTHER" id="PTHR23033:SF14">
    <property type="entry name" value="GLYCOPROTEIN-N-ACETYLGALACTOSAMINE 3-BETA-GALACTOSYLTRANSFERASE 1-RELATED"/>
    <property type="match status" value="1"/>
</dbReference>
<dbReference type="FunFam" id="3.90.550.50:FF:000017">
    <property type="entry name" value="Glycoprotein-N-acetylgalactosamine 3-beta-galactosyltransferase 1"/>
    <property type="match status" value="1"/>
</dbReference>
<evidence type="ECO:0000256" key="20">
    <source>
        <dbReference type="ARBA" id="ARBA00042009"/>
    </source>
</evidence>
<evidence type="ECO:0000256" key="7">
    <source>
        <dbReference type="ARBA" id="ARBA00022676"/>
    </source>
</evidence>
<evidence type="ECO:0000256" key="14">
    <source>
        <dbReference type="ARBA" id="ARBA00023136"/>
    </source>
</evidence>
<keyword evidence="14 23" id="KW-0472">Membrane</keyword>
<evidence type="ECO:0000256" key="5">
    <source>
        <dbReference type="ARBA" id="ARBA00011748"/>
    </source>
</evidence>
<comment type="similarity">
    <text evidence="4">Belongs to the glycosyltransferase 31 family. Beta3-Gal-T subfamily.</text>
</comment>
<evidence type="ECO:0000256" key="17">
    <source>
        <dbReference type="ARBA" id="ARBA00023211"/>
    </source>
</evidence>
<evidence type="ECO:0000256" key="12">
    <source>
        <dbReference type="ARBA" id="ARBA00022968"/>
    </source>
</evidence>
<gene>
    <name evidence="25" type="ORF">g.12837</name>
</gene>
<keyword evidence="8" id="KW-0808">Transferase</keyword>
<keyword evidence="17" id="KW-0464">Manganese</keyword>
<evidence type="ECO:0000256" key="6">
    <source>
        <dbReference type="ARBA" id="ARBA00012557"/>
    </source>
</evidence>
<keyword evidence="15" id="KW-1015">Disulfide bond</keyword>
<keyword evidence="13 23" id="KW-1133">Transmembrane helix</keyword>
<dbReference type="GO" id="GO:0000166">
    <property type="term" value="F:nucleotide binding"/>
    <property type="evidence" value="ECO:0007669"/>
    <property type="project" value="UniProtKB-KW"/>
</dbReference>
<evidence type="ECO:0000256" key="1">
    <source>
        <dbReference type="ARBA" id="ARBA00001936"/>
    </source>
</evidence>
<dbReference type="Pfam" id="PF02434">
    <property type="entry name" value="Fringe"/>
    <property type="match status" value="1"/>
</dbReference>
<evidence type="ECO:0000259" key="24">
    <source>
        <dbReference type="Pfam" id="PF02434"/>
    </source>
</evidence>
<dbReference type="InterPro" id="IPR003378">
    <property type="entry name" value="Fringe-like_glycosylTrfase"/>
</dbReference>
<evidence type="ECO:0000256" key="10">
    <source>
        <dbReference type="ARBA" id="ARBA00022723"/>
    </source>
</evidence>
<evidence type="ECO:0000256" key="13">
    <source>
        <dbReference type="ARBA" id="ARBA00022989"/>
    </source>
</evidence>
<sequence>SVRSTSLKLPGVDLSSSGVLPLIHSSMAKIESWFTSFMLGAVCGFFPTSLLLLITSNMLDKRVLHDLRFEQANSDQHKEQRQYPPLHQYDQKGEEVAFEMAKKVRILCWVATVPENHKTKAVHIRDTWGKRCNILLFMSSKNDSSLPSIAITTKEGRQYLFDKTKAAMEYVYKFYMESIDWVLKADDDTFVVVENLRYVLAKHDPSKALYLGCRFKPFATQGFMSGGAGYVISRAALRKFVQEAIPNKDKCLQSGSGAGEDVQMGPGLLLQYCRLLPLHITGSAACP</sequence>
<feature type="domain" description="Fringe-like glycosyltransferase" evidence="24">
    <location>
        <begin position="105"/>
        <end position="265"/>
    </location>
</feature>
<feature type="transmembrane region" description="Helical" evidence="23">
    <location>
        <begin position="33"/>
        <end position="54"/>
    </location>
</feature>
<evidence type="ECO:0000256" key="21">
    <source>
        <dbReference type="ARBA" id="ARBA00043065"/>
    </source>
</evidence>
<evidence type="ECO:0000313" key="25">
    <source>
        <dbReference type="EMBL" id="JAS85985.1"/>
    </source>
</evidence>
<comment type="subunit">
    <text evidence="5">Homodimer; disulfide-linked.</text>
</comment>
<dbReference type="EC" id="2.4.1.122" evidence="6"/>
<keyword evidence="9 23" id="KW-0812">Transmembrane</keyword>
<evidence type="ECO:0000256" key="3">
    <source>
        <dbReference type="ARBA" id="ARBA00004922"/>
    </source>
</evidence>
<keyword evidence="11" id="KW-0547">Nucleotide-binding</keyword>
<dbReference type="InterPro" id="IPR026050">
    <property type="entry name" value="C1GALT1/C1GALT1_chp1"/>
</dbReference>
<accession>A0A1B6IGG0</accession>
<evidence type="ECO:0000256" key="23">
    <source>
        <dbReference type="SAM" id="Phobius"/>
    </source>
</evidence>
<evidence type="ECO:0000256" key="19">
    <source>
        <dbReference type="ARBA" id="ARBA00041226"/>
    </source>
</evidence>
<organism evidence="25">
    <name type="scientific">Homalodisca liturata</name>
    <dbReference type="NCBI Taxonomy" id="320908"/>
    <lineage>
        <taxon>Eukaryota</taxon>
        <taxon>Metazoa</taxon>
        <taxon>Ecdysozoa</taxon>
        <taxon>Arthropoda</taxon>
        <taxon>Hexapoda</taxon>
        <taxon>Insecta</taxon>
        <taxon>Pterygota</taxon>
        <taxon>Neoptera</taxon>
        <taxon>Paraneoptera</taxon>
        <taxon>Hemiptera</taxon>
        <taxon>Auchenorrhyncha</taxon>
        <taxon>Membracoidea</taxon>
        <taxon>Cicadellidae</taxon>
        <taxon>Cicadellinae</taxon>
        <taxon>Proconiini</taxon>
        <taxon>Homalodisca</taxon>
    </lineage>
</organism>
<reference evidence="25" key="1">
    <citation type="submission" date="2015-11" db="EMBL/GenBank/DDBJ databases">
        <title>De novo transcriptome assembly of four potential Pierce s Disease insect vectors from Arizona vineyards.</title>
        <authorList>
            <person name="Tassone E.E."/>
        </authorList>
    </citation>
    <scope>NUCLEOTIDE SEQUENCE</scope>
</reference>
<keyword evidence="12" id="KW-0735">Signal-anchor</keyword>
<comment type="pathway">
    <text evidence="3">Protein modification; protein glycosylation.</text>
</comment>
<name>A0A1B6IGG0_9HEMI</name>
<evidence type="ECO:0000256" key="16">
    <source>
        <dbReference type="ARBA" id="ARBA00023180"/>
    </source>
</evidence>
<comment type="function">
    <text evidence="22">Glycosyltransferase that generates the core 1 O-glycan Gal-beta1-3GalNAc-alpha1-Ser/Thr (T antigen), which is a precursor for many extended O-glycans in glycoproteins.</text>
</comment>
<keyword evidence="7" id="KW-0328">Glycosyltransferase</keyword>
<evidence type="ECO:0000256" key="11">
    <source>
        <dbReference type="ARBA" id="ARBA00022741"/>
    </source>
</evidence>
<keyword evidence="16" id="KW-0325">Glycoprotein</keyword>
<dbReference type="AlphaFoldDB" id="A0A1B6IGG0"/>
<dbReference type="EMBL" id="GECU01021721">
    <property type="protein sequence ID" value="JAS85985.1"/>
    <property type="molecule type" value="Transcribed_RNA"/>
</dbReference>
<evidence type="ECO:0000256" key="2">
    <source>
        <dbReference type="ARBA" id="ARBA00004606"/>
    </source>
</evidence>
<keyword evidence="10" id="KW-0479">Metal-binding</keyword>
<dbReference type="GO" id="GO:0030145">
    <property type="term" value="F:manganese ion binding"/>
    <property type="evidence" value="ECO:0007669"/>
    <property type="project" value="UniProtKB-ARBA"/>
</dbReference>
<dbReference type="UniPathway" id="UPA00378"/>
<dbReference type="GO" id="GO:0016020">
    <property type="term" value="C:membrane"/>
    <property type="evidence" value="ECO:0007669"/>
    <property type="project" value="UniProtKB-SubCell"/>
</dbReference>
<evidence type="ECO:0000256" key="4">
    <source>
        <dbReference type="ARBA" id="ARBA00006462"/>
    </source>
</evidence>
<evidence type="ECO:0000256" key="18">
    <source>
        <dbReference type="ARBA" id="ARBA00040898"/>
    </source>
</evidence>
<evidence type="ECO:0000256" key="22">
    <source>
        <dbReference type="ARBA" id="ARBA00059245"/>
    </source>
</evidence>
<evidence type="ECO:0000256" key="9">
    <source>
        <dbReference type="ARBA" id="ARBA00022692"/>
    </source>
</evidence>
<dbReference type="Gene3D" id="3.90.550.50">
    <property type="match status" value="1"/>
</dbReference>
<dbReference type="PANTHER" id="PTHR23033">
    <property type="entry name" value="BETA1,3-GALACTOSYLTRANSFERASE"/>
    <property type="match status" value="1"/>
</dbReference>
<evidence type="ECO:0000256" key="8">
    <source>
        <dbReference type="ARBA" id="ARBA00022679"/>
    </source>
</evidence>
<protein>
    <recommendedName>
        <fullName evidence="18">Glycoprotein-N-acetylgalactosamine 3-beta-galactosyltransferase 1</fullName>
        <ecNumber evidence="6">2.4.1.122</ecNumber>
    </recommendedName>
    <alternativeName>
        <fullName evidence="20">Core 1 O-glycan T-synthase</fullName>
    </alternativeName>
    <alternativeName>
        <fullName evidence="21">Core 1 UDP-galactose:N-acetylgalactosamine-alpha-R beta 1,3-galactosyltransferase 1</fullName>
    </alternativeName>
    <alternativeName>
        <fullName evidence="19">Core 1 beta1,3-galactosyltransferase 1</fullName>
    </alternativeName>
</protein>